<feature type="compositionally biased region" description="Polar residues" evidence="7">
    <location>
        <begin position="952"/>
        <end position="966"/>
    </location>
</feature>
<dbReference type="GO" id="GO:0005886">
    <property type="term" value="C:plasma membrane"/>
    <property type="evidence" value="ECO:0007669"/>
    <property type="project" value="TreeGrafter"/>
</dbReference>
<proteinExistence type="inferred from homology"/>
<evidence type="ECO:0000256" key="6">
    <source>
        <dbReference type="PROSITE-ProRule" id="PRU00259"/>
    </source>
</evidence>
<dbReference type="GO" id="GO:0098609">
    <property type="term" value="P:cell-cell adhesion"/>
    <property type="evidence" value="ECO:0007669"/>
    <property type="project" value="InterPro"/>
</dbReference>
<dbReference type="GeneID" id="105359062"/>
<dbReference type="GO" id="GO:0005737">
    <property type="term" value="C:cytoplasm"/>
    <property type="evidence" value="ECO:0007669"/>
    <property type="project" value="TreeGrafter"/>
</dbReference>
<dbReference type="CTD" id="3355143"/>
<feature type="compositionally biased region" description="Polar residues" evidence="7">
    <location>
        <begin position="44"/>
        <end position="72"/>
    </location>
</feature>
<dbReference type="Proteomes" id="UP000695007">
    <property type="component" value="Unplaced"/>
</dbReference>
<dbReference type="RefSeq" id="XP_011493892.1">
    <property type="nucleotide sequence ID" value="XM_011495590.1"/>
</dbReference>
<reference evidence="9" key="1">
    <citation type="submission" date="2025-08" db="UniProtKB">
        <authorList>
            <consortium name="RefSeq"/>
        </authorList>
    </citation>
    <scope>IDENTIFICATION</scope>
</reference>
<evidence type="ECO:0000256" key="2">
    <source>
        <dbReference type="ARBA" id="ARBA00005462"/>
    </source>
</evidence>
<keyword evidence="3" id="KW-0677">Repeat</keyword>
<feature type="compositionally biased region" description="Low complexity" evidence="7">
    <location>
        <begin position="810"/>
        <end position="823"/>
    </location>
</feature>
<keyword evidence="8" id="KW-1185">Reference proteome</keyword>
<keyword evidence="5" id="KW-0965">Cell junction</keyword>
<feature type="compositionally biased region" description="Polar residues" evidence="7">
    <location>
        <begin position="824"/>
        <end position="839"/>
    </location>
</feature>
<feature type="region of interest" description="Disordered" evidence="7">
    <location>
        <begin position="189"/>
        <end position="226"/>
    </location>
</feature>
<evidence type="ECO:0000256" key="5">
    <source>
        <dbReference type="ARBA" id="ARBA00022949"/>
    </source>
</evidence>
<evidence type="ECO:0000256" key="3">
    <source>
        <dbReference type="ARBA" id="ARBA00022737"/>
    </source>
</evidence>
<feature type="compositionally biased region" description="Polar residues" evidence="7">
    <location>
        <begin position="590"/>
        <end position="602"/>
    </location>
</feature>
<keyword evidence="4" id="KW-0130">Cell adhesion</keyword>
<evidence type="ECO:0000256" key="7">
    <source>
        <dbReference type="SAM" id="MobiDB-lite"/>
    </source>
</evidence>
<feature type="region of interest" description="Disordered" evidence="7">
    <location>
        <begin position="945"/>
        <end position="973"/>
    </location>
</feature>
<dbReference type="SUPFAM" id="SSF48371">
    <property type="entry name" value="ARM repeat"/>
    <property type="match status" value="1"/>
</dbReference>
<dbReference type="InterPro" id="IPR028435">
    <property type="entry name" value="Plakophilin/d_Catenin"/>
</dbReference>
<evidence type="ECO:0000313" key="8">
    <source>
        <dbReference type="Proteomes" id="UP000695007"/>
    </source>
</evidence>
<dbReference type="InterPro" id="IPR016024">
    <property type="entry name" value="ARM-type_fold"/>
</dbReference>
<comment type="subcellular location">
    <subcellularLocation>
        <location evidence="1">Cell junction</location>
    </subcellularLocation>
</comment>
<sequence>MSSNQLVDSCLLVNRRIEQRQEHNITRTEITQRRVLQDKGSDMPQYTGQGDTDYHGSNGQADTHSLHSSHLSVQDDPLLLRTHKQQTSQQVTTVTKVVREVAHMEPDPGTVNYVSMPLMTQDYQHADPRYAADPYMVNFDHFDPYMGCPPQPGYAGPHEYLGKGAPFVEGGYNDIDPGLNSALQDHYRITPSPGGPGDQYDQISNPWNMDDSGEPSQHPHDEGKVAYGYVSPSPYGHVRYGPPVGVGVGVTGDVPGYEDGVVGHIPVGAIPNASIVGPGLYEDEVHLQRLKAHHSLVPGMVSPLDDDQKSMRWRDPNLPEVISFLSNPNNIIKANAAAYLQHLCYMDDPNKQKTRSLGGIPPLVQLLDSDSPDVYRNACGALRNLSYGRQNDENKRAIKNAGGVPALINLLRRTSDADVKELVTGVLWNLSSCEDLKKSIIDDGVTIVVINIIIPHSGWDPSSSSGETCWSTVFRNASGVLRNVSSAGEYARKKLRECEGLVDALLYVVRSAIEKSNIGNKIVENCVCILRNLSYRCQEVEDPNYDKHPIQSNVQNRVAAPTKVLNGFALGENLGCFGGSKKKKDGQPVQKETSMTRTTSPRTEPVKGMELLWQPEVVQSYLSLLHNCSNPETLEAAAGALQNLAACYWQPSIEIRAAVRKEKGLPILVELLRMEVDRVVCAVATALRNLAIDQRNKELIGKYAMRDLIQKLPSGNNQHDQGTSDDTIAAVLATLNEVIKKNAEFSRSLLDAGGVERLMNITRQRQKYTPRVLKFAGQVLFTMWQHQELRDVYKKHGWKEQDFVTKTVAARNSGPNSPNNANSYDFSTLNRPMASQGSTRYEDRTIQRGTLNSNNVGRSNIYQSQNEEIAMSDMQYPKQGTHAVPAGGVCVFPTNSQPKPGEPLYAQVNLEKKKKRQYELGVGQGGQGGVAPQGVTAAAGSQWLNDGVGQETPASTVNVPPNSTAVSAGDSWV</sequence>
<feature type="region of interest" description="Disordered" evidence="7">
    <location>
        <begin position="33"/>
        <end position="72"/>
    </location>
</feature>
<dbReference type="PANTHER" id="PTHR10372">
    <property type="entry name" value="PLAKOPHILLIN-RELATED"/>
    <property type="match status" value="1"/>
</dbReference>
<dbReference type="InterPro" id="IPR000225">
    <property type="entry name" value="Armadillo"/>
</dbReference>
<dbReference type="GO" id="GO:0005634">
    <property type="term" value="C:nucleus"/>
    <property type="evidence" value="ECO:0007669"/>
    <property type="project" value="TreeGrafter"/>
</dbReference>
<evidence type="ECO:0000313" key="9">
    <source>
        <dbReference type="RefSeq" id="XP_011493892.1"/>
    </source>
</evidence>
<gene>
    <name evidence="9" type="primary">LOC105359062</name>
</gene>
<feature type="region of interest" description="Disordered" evidence="7">
    <location>
        <begin position="581"/>
        <end position="604"/>
    </location>
</feature>
<dbReference type="PROSITE" id="PS50176">
    <property type="entry name" value="ARM_REPEAT"/>
    <property type="match status" value="3"/>
</dbReference>
<protein>
    <submittedName>
        <fullName evidence="9">Catenin delta-2 isoform X7</fullName>
    </submittedName>
</protein>
<accession>A0AAJ6VIZ7</accession>
<evidence type="ECO:0000256" key="4">
    <source>
        <dbReference type="ARBA" id="ARBA00022889"/>
    </source>
</evidence>
<dbReference type="FunFam" id="1.25.10.10:FF:000336">
    <property type="entry name" value="Catenin delta-2"/>
    <property type="match status" value="1"/>
</dbReference>
<dbReference type="GO" id="GO:0005912">
    <property type="term" value="C:adherens junction"/>
    <property type="evidence" value="ECO:0007669"/>
    <property type="project" value="TreeGrafter"/>
</dbReference>
<dbReference type="Gene3D" id="1.25.10.10">
    <property type="entry name" value="Leucine-rich Repeat Variant"/>
    <property type="match status" value="1"/>
</dbReference>
<evidence type="ECO:0000256" key="1">
    <source>
        <dbReference type="ARBA" id="ARBA00004282"/>
    </source>
</evidence>
<feature type="repeat" description="ARM" evidence="6">
    <location>
        <begin position="358"/>
        <end position="403"/>
    </location>
</feature>
<dbReference type="SMART" id="SM00185">
    <property type="entry name" value="ARM"/>
    <property type="match status" value="7"/>
</dbReference>
<organism evidence="8 9">
    <name type="scientific">Ceratosolen solmsi marchali</name>
    <dbReference type="NCBI Taxonomy" id="326594"/>
    <lineage>
        <taxon>Eukaryota</taxon>
        <taxon>Metazoa</taxon>
        <taxon>Ecdysozoa</taxon>
        <taxon>Arthropoda</taxon>
        <taxon>Hexapoda</taxon>
        <taxon>Insecta</taxon>
        <taxon>Pterygota</taxon>
        <taxon>Neoptera</taxon>
        <taxon>Endopterygota</taxon>
        <taxon>Hymenoptera</taxon>
        <taxon>Apocrita</taxon>
        <taxon>Proctotrupomorpha</taxon>
        <taxon>Chalcidoidea</taxon>
        <taxon>Agaonidae</taxon>
        <taxon>Agaoninae</taxon>
        <taxon>Ceratosolen</taxon>
    </lineage>
</organism>
<name>A0AAJ6VIZ7_9HYME</name>
<dbReference type="InterPro" id="IPR011989">
    <property type="entry name" value="ARM-like"/>
</dbReference>
<feature type="region of interest" description="Disordered" evidence="7">
    <location>
        <begin position="810"/>
        <end position="843"/>
    </location>
</feature>
<feature type="repeat" description="ARM" evidence="6">
    <location>
        <begin position="663"/>
        <end position="700"/>
    </location>
</feature>
<dbReference type="PANTHER" id="PTHR10372:SF27">
    <property type="entry name" value="ADHERENS JUNCTION PROTEIN P120"/>
    <property type="match status" value="1"/>
</dbReference>
<comment type="similarity">
    <text evidence="2">Belongs to the beta-catenin family.</text>
</comment>
<feature type="repeat" description="ARM" evidence="6">
    <location>
        <begin position="402"/>
        <end position="445"/>
    </location>
</feature>
<dbReference type="AlphaFoldDB" id="A0AAJ6VIZ7"/>
<dbReference type="Pfam" id="PF00514">
    <property type="entry name" value="Arm"/>
    <property type="match status" value="4"/>
</dbReference>